<name>A0A2U1T987_9CORY</name>
<accession>A0A2U1T987</accession>
<evidence type="ECO:0000313" key="2">
    <source>
        <dbReference type="Proteomes" id="UP000244989"/>
    </source>
</evidence>
<keyword evidence="2" id="KW-1185">Reference proteome</keyword>
<proteinExistence type="predicted"/>
<dbReference type="KEGG" id="cyz:C3B44_06665"/>
<dbReference type="Proteomes" id="UP000244989">
    <property type="component" value="Unassembled WGS sequence"/>
</dbReference>
<reference evidence="2" key="1">
    <citation type="submission" date="2018-04" db="EMBL/GenBank/DDBJ databases">
        <authorList>
            <person name="Liu S."/>
            <person name="Wang Z."/>
            <person name="Li J."/>
        </authorList>
    </citation>
    <scope>NUCLEOTIDE SEQUENCE [LARGE SCALE GENOMIC DNA]</scope>
    <source>
        <strain evidence="2">2189</strain>
    </source>
</reference>
<protein>
    <submittedName>
        <fullName evidence="1">Uncharacterized protein</fullName>
    </submittedName>
</protein>
<dbReference type="RefSeq" id="WP_108431688.1">
    <property type="nucleotide sequence ID" value="NZ_CP026947.1"/>
</dbReference>
<dbReference type="EMBL" id="QEEZ01000002">
    <property type="protein sequence ID" value="PWC02577.1"/>
    <property type="molecule type" value="Genomic_DNA"/>
</dbReference>
<sequence>MTAMVSPRTTVRSTTALDANEAAWTGARREIALPGPIQFAYTTRFVSQRVAAAPADFRLIAGAEVHSCVGDVAIAKITHIENHKRVETPSSRKAIL</sequence>
<organism evidence="1 2">
    <name type="scientific">Corynebacterium yudongzhengii</name>
    <dbReference type="NCBI Taxonomy" id="2080740"/>
    <lineage>
        <taxon>Bacteria</taxon>
        <taxon>Bacillati</taxon>
        <taxon>Actinomycetota</taxon>
        <taxon>Actinomycetes</taxon>
        <taxon>Mycobacteriales</taxon>
        <taxon>Corynebacteriaceae</taxon>
        <taxon>Corynebacterium</taxon>
    </lineage>
</organism>
<evidence type="ECO:0000313" key="1">
    <source>
        <dbReference type="EMBL" id="PWC02577.1"/>
    </source>
</evidence>
<comment type="caution">
    <text evidence="1">The sequence shown here is derived from an EMBL/GenBank/DDBJ whole genome shotgun (WGS) entry which is preliminary data.</text>
</comment>
<gene>
    <name evidence="1" type="ORF">DF222_01135</name>
</gene>
<dbReference type="AlphaFoldDB" id="A0A2U1T987"/>